<evidence type="ECO:0000313" key="1">
    <source>
        <dbReference type="EMBL" id="MCX5569622.1"/>
    </source>
</evidence>
<dbReference type="EMBL" id="JAPKNK010000003">
    <property type="protein sequence ID" value="MCX5569622.1"/>
    <property type="molecule type" value="Genomic_DNA"/>
</dbReference>
<name>A0A9X3E1D4_9HYPH</name>
<organism evidence="1 2">
    <name type="scientific">Kaistia nematophila</name>
    <dbReference type="NCBI Taxonomy" id="2994654"/>
    <lineage>
        <taxon>Bacteria</taxon>
        <taxon>Pseudomonadati</taxon>
        <taxon>Pseudomonadota</taxon>
        <taxon>Alphaproteobacteria</taxon>
        <taxon>Hyphomicrobiales</taxon>
        <taxon>Kaistiaceae</taxon>
        <taxon>Kaistia</taxon>
    </lineage>
</organism>
<dbReference type="Proteomes" id="UP001144805">
    <property type="component" value="Unassembled WGS sequence"/>
</dbReference>
<dbReference type="RefSeq" id="WP_266338583.1">
    <property type="nucleotide sequence ID" value="NZ_JAPKNK010000003.1"/>
</dbReference>
<dbReference type="InterPro" id="IPR036397">
    <property type="entry name" value="RNaseH_sf"/>
</dbReference>
<dbReference type="Gene3D" id="3.30.420.10">
    <property type="entry name" value="Ribonuclease H-like superfamily/Ribonuclease H"/>
    <property type="match status" value="1"/>
</dbReference>
<protein>
    <submittedName>
        <fullName evidence="1">Uncharacterized protein</fullName>
    </submittedName>
</protein>
<comment type="caution">
    <text evidence="1">The sequence shown here is derived from an EMBL/GenBank/DDBJ whole genome shotgun (WGS) entry which is preliminary data.</text>
</comment>
<sequence length="211" mass="23556">MNFLGLDLSSANTGWTLIEEMGDGRPPRITCGSFTCRGEDYDDNVRALSDHLYDLLIGFRERGVRIDLAGVEEPLRALPKRKRVVNDDLFASRTVEELASNPHTMLVLPAMSGGALVMLHRFKIRAMLVNVAKWRMLCIGRAYAPRGTPEKEKNGWAKREVRKWAADLGLRYGFIVKNSDQSDSVGIAVYTAVEGNSMDVRKMLASRRVAA</sequence>
<proteinExistence type="predicted"/>
<dbReference type="AlphaFoldDB" id="A0A9X3E1D4"/>
<gene>
    <name evidence="1" type="ORF">OSH07_10505</name>
</gene>
<dbReference type="InterPro" id="IPR012337">
    <property type="entry name" value="RNaseH-like_sf"/>
</dbReference>
<evidence type="ECO:0000313" key="2">
    <source>
        <dbReference type="Proteomes" id="UP001144805"/>
    </source>
</evidence>
<keyword evidence="2" id="KW-1185">Reference proteome</keyword>
<accession>A0A9X3E1D4</accession>
<dbReference type="SUPFAM" id="SSF53098">
    <property type="entry name" value="Ribonuclease H-like"/>
    <property type="match status" value="1"/>
</dbReference>
<dbReference type="GO" id="GO:0003676">
    <property type="term" value="F:nucleic acid binding"/>
    <property type="evidence" value="ECO:0007669"/>
    <property type="project" value="InterPro"/>
</dbReference>
<reference evidence="1" key="1">
    <citation type="submission" date="2022-11" db="EMBL/GenBank/DDBJ databases">
        <title>Biodiversity and phylogenetic relationships of bacteria.</title>
        <authorList>
            <person name="Machado R.A.R."/>
            <person name="Bhat A."/>
            <person name="Loulou A."/>
            <person name="Kallel S."/>
        </authorList>
    </citation>
    <scope>NUCLEOTIDE SEQUENCE</scope>
    <source>
        <strain evidence="1">K-TC2</strain>
    </source>
</reference>